<dbReference type="EMBL" id="CP066802">
    <property type="protein sequence ID" value="QQM67956.1"/>
    <property type="molecule type" value="Genomic_DNA"/>
</dbReference>
<dbReference type="NCBIfam" id="TIGR00086">
    <property type="entry name" value="smpB"/>
    <property type="match status" value="1"/>
</dbReference>
<dbReference type="RefSeq" id="WP_200277327.1">
    <property type="nucleotide sequence ID" value="NZ_CP066802.1"/>
</dbReference>
<comment type="subcellular location">
    <subcellularLocation>
        <location evidence="3">Cytoplasm</location>
    </subcellularLocation>
    <text evidence="3">The tmRNA-SmpB complex associates with stalled 70S ribosomes.</text>
</comment>
<comment type="function">
    <text evidence="3">Required for rescue of stalled ribosomes mediated by trans-translation. Binds to transfer-messenger RNA (tmRNA), required for stable association of tmRNA with ribosomes. tmRNA and SmpB together mimic tRNA shape, replacing the anticodon stem-loop with SmpB. tmRNA is encoded by the ssrA gene; the 2 termini fold to resemble tRNA(Ala) and it encodes a 'tag peptide', a short internal open reading frame. During trans-translation Ala-aminoacylated tmRNA acts like a tRNA, entering the A-site of stalled ribosomes, displacing the stalled mRNA. The ribosome then switches to translate the ORF on the tmRNA; the nascent peptide is terminated with the 'tag peptide' encoded by the tmRNA and targeted for degradation. The ribosome is freed to recommence translation, which seems to be the essential function of trans-translation.</text>
</comment>
<feature type="compositionally biased region" description="Basic and acidic residues" evidence="4">
    <location>
        <begin position="13"/>
        <end position="26"/>
    </location>
</feature>
<dbReference type="AlphaFoldDB" id="A0A7T7MAK1"/>
<dbReference type="GO" id="GO:0005829">
    <property type="term" value="C:cytosol"/>
    <property type="evidence" value="ECO:0007669"/>
    <property type="project" value="TreeGrafter"/>
</dbReference>
<proteinExistence type="inferred from homology"/>
<sequence>MAAKKPVPPRKPTAGEKAKAASDAHKTVARNKKASHDYFIEDRYEAGLVLTGTEVKALRMGRASLTEAWIEFDRHGEAWLQGAHIPEYLQGTWNNHSPRRKRKLLLHRAELARLASKVQAKGYTVVPLELYFLGGRAKLEIALARGKQDWDKRQALREAQDKREAQRAMAAANRRQG</sequence>
<keyword evidence="6" id="KW-1185">Reference proteome</keyword>
<dbReference type="InterPro" id="IPR023620">
    <property type="entry name" value="SmpB"/>
</dbReference>
<evidence type="ECO:0000256" key="3">
    <source>
        <dbReference type="HAMAP-Rule" id="MF_00023"/>
    </source>
</evidence>
<dbReference type="InterPro" id="IPR000037">
    <property type="entry name" value="SsrA-bd_prot"/>
</dbReference>
<dbReference type="Pfam" id="PF01668">
    <property type="entry name" value="SmpB"/>
    <property type="match status" value="1"/>
</dbReference>
<dbReference type="PANTHER" id="PTHR30308">
    <property type="entry name" value="TMRNA-BINDING COMPONENT OF TRANS-TRANSLATION TAGGING COMPLEX"/>
    <property type="match status" value="1"/>
</dbReference>
<feature type="compositionally biased region" description="Low complexity" evidence="4">
    <location>
        <begin position="167"/>
        <end position="177"/>
    </location>
</feature>
<name>A0A7T7MAK1_9ACTO</name>
<dbReference type="GO" id="GO:0003723">
    <property type="term" value="F:RNA binding"/>
    <property type="evidence" value="ECO:0007669"/>
    <property type="project" value="UniProtKB-UniRule"/>
</dbReference>
<feature type="region of interest" description="Disordered" evidence="4">
    <location>
        <begin position="156"/>
        <end position="177"/>
    </location>
</feature>
<dbReference type="GO" id="GO:0070930">
    <property type="term" value="P:trans-translation-dependent protein tagging"/>
    <property type="evidence" value="ECO:0007669"/>
    <property type="project" value="TreeGrafter"/>
</dbReference>
<protein>
    <recommendedName>
        <fullName evidence="3">SsrA-binding protein</fullName>
    </recommendedName>
    <alternativeName>
        <fullName evidence="3">Small protein B</fullName>
    </alternativeName>
</protein>
<evidence type="ECO:0000313" key="5">
    <source>
        <dbReference type="EMBL" id="QQM67956.1"/>
    </source>
</evidence>
<feature type="compositionally biased region" description="Basic and acidic residues" evidence="4">
    <location>
        <begin position="156"/>
        <end position="166"/>
    </location>
</feature>
<dbReference type="NCBIfam" id="NF003843">
    <property type="entry name" value="PRK05422.1"/>
    <property type="match status" value="1"/>
</dbReference>
<keyword evidence="1 3" id="KW-0963">Cytoplasm</keyword>
<dbReference type="Gene3D" id="2.40.280.10">
    <property type="match status" value="1"/>
</dbReference>
<accession>A0A7T7MAK1</accession>
<organism evidence="5 6">
    <name type="scientific">Actinomyces weissii</name>
    <dbReference type="NCBI Taxonomy" id="675090"/>
    <lineage>
        <taxon>Bacteria</taxon>
        <taxon>Bacillati</taxon>
        <taxon>Actinomycetota</taxon>
        <taxon>Actinomycetes</taxon>
        <taxon>Actinomycetales</taxon>
        <taxon>Actinomycetaceae</taxon>
        <taxon>Actinomyces</taxon>
    </lineage>
</organism>
<dbReference type="HAMAP" id="MF_00023">
    <property type="entry name" value="SmpB"/>
    <property type="match status" value="1"/>
</dbReference>
<dbReference type="SUPFAM" id="SSF74982">
    <property type="entry name" value="Small protein B (SmpB)"/>
    <property type="match status" value="1"/>
</dbReference>
<evidence type="ECO:0000256" key="1">
    <source>
        <dbReference type="ARBA" id="ARBA00022490"/>
    </source>
</evidence>
<feature type="region of interest" description="Disordered" evidence="4">
    <location>
        <begin position="1"/>
        <end position="29"/>
    </location>
</feature>
<evidence type="ECO:0000256" key="4">
    <source>
        <dbReference type="SAM" id="MobiDB-lite"/>
    </source>
</evidence>
<dbReference type="GO" id="GO:0070929">
    <property type="term" value="P:trans-translation"/>
    <property type="evidence" value="ECO:0007669"/>
    <property type="project" value="UniProtKB-UniRule"/>
</dbReference>
<reference evidence="5 6" key="1">
    <citation type="submission" date="2020-12" db="EMBL/GenBank/DDBJ databases">
        <authorList>
            <person name="Zhou J."/>
        </authorList>
    </citation>
    <scope>NUCLEOTIDE SEQUENCE [LARGE SCALE GENOMIC DNA]</scope>
    <source>
        <strain evidence="5 6">CCUG 61299</strain>
    </source>
</reference>
<dbReference type="PANTHER" id="PTHR30308:SF2">
    <property type="entry name" value="SSRA-BINDING PROTEIN"/>
    <property type="match status" value="1"/>
</dbReference>
<keyword evidence="2 3" id="KW-0694">RNA-binding</keyword>
<dbReference type="InterPro" id="IPR020081">
    <property type="entry name" value="SsrA-bd_prot_CS"/>
</dbReference>
<gene>
    <name evidence="3 5" type="primary">smpB</name>
    <name evidence="5" type="ORF">JG540_03605</name>
</gene>
<dbReference type="PROSITE" id="PS01317">
    <property type="entry name" value="SSRP"/>
    <property type="match status" value="1"/>
</dbReference>
<comment type="similarity">
    <text evidence="3">Belongs to the SmpB family.</text>
</comment>
<dbReference type="CDD" id="cd09294">
    <property type="entry name" value="SmpB"/>
    <property type="match status" value="1"/>
</dbReference>
<evidence type="ECO:0000313" key="6">
    <source>
        <dbReference type="Proteomes" id="UP000595895"/>
    </source>
</evidence>
<evidence type="ECO:0000256" key="2">
    <source>
        <dbReference type="ARBA" id="ARBA00022884"/>
    </source>
</evidence>
<dbReference type="Proteomes" id="UP000595895">
    <property type="component" value="Chromosome"/>
</dbReference>
<dbReference type="KEGG" id="awe:JG540_03605"/>